<keyword evidence="6" id="KW-0804">Transcription</keyword>
<keyword evidence="3" id="KW-0862">Zinc</keyword>
<dbReference type="InterPro" id="IPR001138">
    <property type="entry name" value="Zn2Cys6_DnaBD"/>
</dbReference>
<feature type="region of interest" description="Disordered" evidence="8">
    <location>
        <begin position="85"/>
        <end position="114"/>
    </location>
</feature>
<dbReference type="EMBL" id="CAWUHC010000014">
    <property type="protein sequence ID" value="CAK7215380.1"/>
    <property type="molecule type" value="Genomic_DNA"/>
</dbReference>
<dbReference type="SMART" id="SM00066">
    <property type="entry name" value="GAL4"/>
    <property type="match status" value="1"/>
</dbReference>
<evidence type="ECO:0000256" key="6">
    <source>
        <dbReference type="ARBA" id="ARBA00023163"/>
    </source>
</evidence>
<dbReference type="Pfam" id="PF04082">
    <property type="entry name" value="Fungal_trans"/>
    <property type="match status" value="1"/>
</dbReference>
<dbReference type="Pfam" id="PF00172">
    <property type="entry name" value="Zn_clus"/>
    <property type="match status" value="1"/>
</dbReference>
<dbReference type="PROSITE" id="PS00463">
    <property type="entry name" value="ZN2_CY6_FUNGAL_1"/>
    <property type="match status" value="1"/>
</dbReference>
<accession>A0ABP0B749</accession>
<sequence>MDHPPPPTIIKKRRTRAAVACNHCRVKRSKCDGAVVGTPCTPCSKHGLPSCELRQDRKRQRPASGAVLVDDLTARVQQLERLLNIQNKTAPTTESESHDKTTAPEDSDPDFSFAETSFLDSLGDAGTFDGFDLIPPEEELFHWEGFESMESMESMGSMDTLETMEAMESMQKQTKRRRPSDAEAMPPPSRAVQTPRLSLGNTMTTTTSTTSPVFVTGFSPSSSAAAAPDTLVDSLLDLYFTQFQTMLKIVDQATFQRERGASTCRESLVLAMMAAGARFADLDLLGAEYRVHSSGSSGSGETVFARRSKQLLESEVGQADLATVQALLILGELETAAGHDMSGCMYSGLVARLIFDLRLDPASSQEMAVAHTLTDADRSVRHWLLWYASVQDKYWAQRLGRPLTIKNMELQLSRMIAKFAQSSHDEPAKPVTPSPDTVIEECVLDLLELTREALEFLVGASPRGVRVSVESYATVARILAKLDQWFRQLPSIVKDNPGNSNKTNHFVPVLHMQYHLTKIQLVSPFAFGAHTSAMVMSSSPASMSTASPTSSTSPINHIAARCRVLGASSAVAIAKLFATFRRTYDIRCLQCSGVQYAETAALFLVKYIPLLQTDELVEPEAHLRSLARTLAVMQETFRPAKPPLDEVTAALEALHERGQQEAQEERQRSRSDTSKDLSRSRLSTSGVSLLSAETPGYLY</sequence>
<evidence type="ECO:0000256" key="2">
    <source>
        <dbReference type="ARBA" id="ARBA00022723"/>
    </source>
</evidence>
<keyword evidence="2" id="KW-0479">Metal-binding</keyword>
<evidence type="ECO:0000313" key="11">
    <source>
        <dbReference type="Proteomes" id="UP001642406"/>
    </source>
</evidence>
<dbReference type="CDD" id="cd12148">
    <property type="entry name" value="fungal_TF_MHR"/>
    <property type="match status" value="1"/>
</dbReference>
<reference evidence="10 11" key="1">
    <citation type="submission" date="2024-01" db="EMBL/GenBank/DDBJ databases">
        <authorList>
            <person name="Allen C."/>
            <person name="Tagirdzhanova G."/>
        </authorList>
    </citation>
    <scope>NUCLEOTIDE SEQUENCE [LARGE SCALE GENOMIC DNA]</scope>
</reference>
<dbReference type="PANTHER" id="PTHR31313">
    <property type="entry name" value="TY1 ENHANCER ACTIVATOR"/>
    <property type="match status" value="1"/>
</dbReference>
<keyword evidence="7" id="KW-0539">Nucleus</keyword>
<evidence type="ECO:0000256" key="8">
    <source>
        <dbReference type="SAM" id="MobiDB-lite"/>
    </source>
</evidence>
<feature type="region of interest" description="Disordered" evidence="8">
    <location>
        <begin position="166"/>
        <end position="205"/>
    </location>
</feature>
<dbReference type="InterPro" id="IPR051615">
    <property type="entry name" value="Transcr_Regulatory_Elem"/>
</dbReference>
<dbReference type="SUPFAM" id="SSF57701">
    <property type="entry name" value="Zn2/Cys6 DNA-binding domain"/>
    <property type="match status" value="1"/>
</dbReference>
<organism evidence="10 11">
    <name type="scientific">Sporothrix bragantina</name>
    <dbReference type="NCBI Taxonomy" id="671064"/>
    <lineage>
        <taxon>Eukaryota</taxon>
        <taxon>Fungi</taxon>
        <taxon>Dikarya</taxon>
        <taxon>Ascomycota</taxon>
        <taxon>Pezizomycotina</taxon>
        <taxon>Sordariomycetes</taxon>
        <taxon>Sordariomycetidae</taxon>
        <taxon>Ophiostomatales</taxon>
        <taxon>Ophiostomataceae</taxon>
        <taxon>Sporothrix</taxon>
    </lineage>
</organism>
<dbReference type="PANTHER" id="PTHR31313:SF81">
    <property type="entry name" value="TY1 ENHANCER ACTIVATOR"/>
    <property type="match status" value="1"/>
</dbReference>
<evidence type="ECO:0000313" key="10">
    <source>
        <dbReference type="EMBL" id="CAK7215380.1"/>
    </source>
</evidence>
<comment type="caution">
    <text evidence="10">The sequence shown here is derived from an EMBL/GenBank/DDBJ whole genome shotgun (WGS) entry which is preliminary data.</text>
</comment>
<dbReference type="InterPro" id="IPR036864">
    <property type="entry name" value="Zn2-C6_fun-type_DNA-bd_sf"/>
</dbReference>
<feature type="compositionally biased region" description="Polar residues" evidence="8">
    <location>
        <begin position="85"/>
        <end position="94"/>
    </location>
</feature>
<protein>
    <recommendedName>
        <fullName evidence="9">Zn(2)-C6 fungal-type domain-containing protein</fullName>
    </recommendedName>
</protein>
<comment type="subcellular location">
    <subcellularLocation>
        <location evidence="1">Nucleus</location>
    </subcellularLocation>
</comment>
<dbReference type="Gene3D" id="4.10.240.10">
    <property type="entry name" value="Zn(2)-C6 fungal-type DNA-binding domain"/>
    <property type="match status" value="1"/>
</dbReference>
<feature type="domain" description="Zn(2)-C6 fungal-type" evidence="9">
    <location>
        <begin position="20"/>
        <end position="53"/>
    </location>
</feature>
<feature type="compositionally biased region" description="Polar residues" evidence="8">
    <location>
        <begin position="191"/>
        <end position="201"/>
    </location>
</feature>
<keyword evidence="11" id="KW-1185">Reference proteome</keyword>
<evidence type="ECO:0000256" key="1">
    <source>
        <dbReference type="ARBA" id="ARBA00004123"/>
    </source>
</evidence>
<evidence type="ECO:0000256" key="7">
    <source>
        <dbReference type="ARBA" id="ARBA00023242"/>
    </source>
</evidence>
<dbReference type="InterPro" id="IPR007219">
    <property type="entry name" value="XnlR_reg_dom"/>
</dbReference>
<evidence type="ECO:0000256" key="4">
    <source>
        <dbReference type="ARBA" id="ARBA00023015"/>
    </source>
</evidence>
<evidence type="ECO:0000259" key="9">
    <source>
        <dbReference type="PROSITE" id="PS50048"/>
    </source>
</evidence>
<keyword evidence="5" id="KW-0238">DNA-binding</keyword>
<feature type="region of interest" description="Disordered" evidence="8">
    <location>
        <begin position="657"/>
        <end position="683"/>
    </location>
</feature>
<dbReference type="PROSITE" id="PS50048">
    <property type="entry name" value="ZN2_CY6_FUNGAL_2"/>
    <property type="match status" value="1"/>
</dbReference>
<proteinExistence type="predicted"/>
<name>A0ABP0B749_9PEZI</name>
<feature type="compositionally biased region" description="Basic and acidic residues" evidence="8">
    <location>
        <begin position="657"/>
        <end position="679"/>
    </location>
</feature>
<evidence type="ECO:0000256" key="3">
    <source>
        <dbReference type="ARBA" id="ARBA00022833"/>
    </source>
</evidence>
<keyword evidence="4" id="KW-0805">Transcription regulation</keyword>
<gene>
    <name evidence="10" type="ORF">SBRCBS47491_002466</name>
</gene>
<evidence type="ECO:0000256" key="5">
    <source>
        <dbReference type="ARBA" id="ARBA00023125"/>
    </source>
</evidence>
<dbReference type="Proteomes" id="UP001642406">
    <property type="component" value="Unassembled WGS sequence"/>
</dbReference>
<dbReference type="CDD" id="cd00067">
    <property type="entry name" value="GAL4"/>
    <property type="match status" value="1"/>
</dbReference>